<protein>
    <submittedName>
        <fullName evidence="1">Uncharacterized protein</fullName>
    </submittedName>
</protein>
<organism evidence="1 2">
    <name type="scientific">Gordonia phage Kabluna</name>
    <dbReference type="NCBI Taxonomy" id="2041511"/>
    <lineage>
        <taxon>Viruses</taxon>
        <taxon>Duplodnaviria</taxon>
        <taxon>Heunggongvirae</taxon>
        <taxon>Uroviricota</taxon>
        <taxon>Caudoviricetes</taxon>
        <taxon>Zierdtviridae</taxon>
        <taxon>Emilbogenvirinae</taxon>
        <taxon>Kablunavirus</taxon>
        <taxon>Kablunavirus kabluna</taxon>
    </lineage>
</organism>
<dbReference type="EMBL" id="MF919510">
    <property type="protein sequence ID" value="ATN89615.1"/>
    <property type="molecule type" value="Genomic_DNA"/>
</dbReference>
<keyword evidence="2" id="KW-1185">Reference proteome</keyword>
<reference evidence="1 2" key="1">
    <citation type="submission" date="2017-09" db="EMBL/GenBank/DDBJ databases">
        <authorList>
            <person name="Pope W.H."/>
            <person name="Garlena R.A."/>
            <person name="Russell D.A."/>
            <person name="Jacobs-Sera D."/>
            <person name="Hatfull G.F."/>
        </authorList>
    </citation>
    <scope>NUCLEOTIDE SEQUENCE [LARGE SCALE GENOMIC DNA]</scope>
</reference>
<sequence>MSRTSALFMRDTVRVPSVDVNRSQCLLCPHRPHTATG</sequence>
<evidence type="ECO:0000313" key="2">
    <source>
        <dbReference type="Proteomes" id="UP000229692"/>
    </source>
</evidence>
<dbReference type="Proteomes" id="UP000229692">
    <property type="component" value="Segment"/>
</dbReference>
<proteinExistence type="predicted"/>
<evidence type="ECO:0000313" key="1">
    <source>
        <dbReference type="EMBL" id="ATN89615.1"/>
    </source>
</evidence>
<gene>
    <name evidence="1" type="ORF">SEA_KABLUNA_82</name>
</gene>
<accession>A0A2D1GCM1</accession>
<name>A0A2D1GCM1_9CAUD</name>